<dbReference type="EMBL" id="MU267897">
    <property type="protein sequence ID" value="KAH7907525.1"/>
    <property type="molecule type" value="Genomic_DNA"/>
</dbReference>
<proteinExistence type="predicted"/>
<accession>A0ACB8A1V9</accession>
<evidence type="ECO:0000313" key="1">
    <source>
        <dbReference type="EMBL" id="KAH7907525.1"/>
    </source>
</evidence>
<organism evidence="1 2">
    <name type="scientific">Hygrophoropsis aurantiaca</name>
    <dbReference type="NCBI Taxonomy" id="72124"/>
    <lineage>
        <taxon>Eukaryota</taxon>
        <taxon>Fungi</taxon>
        <taxon>Dikarya</taxon>
        <taxon>Basidiomycota</taxon>
        <taxon>Agaricomycotina</taxon>
        <taxon>Agaricomycetes</taxon>
        <taxon>Agaricomycetidae</taxon>
        <taxon>Boletales</taxon>
        <taxon>Coniophorineae</taxon>
        <taxon>Hygrophoropsidaceae</taxon>
        <taxon>Hygrophoropsis</taxon>
    </lineage>
</organism>
<protein>
    <submittedName>
        <fullName evidence="1">Uncharacterized protein</fullName>
    </submittedName>
</protein>
<evidence type="ECO:0000313" key="2">
    <source>
        <dbReference type="Proteomes" id="UP000790377"/>
    </source>
</evidence>
<keyword evidence="2" id="KW-1185">Reference proteome</keyword>
<gene>
    <name evidence="1" type="ORF">BJ138DRAFT_1137511</name>
</gene>
<dbReference type="Proteomes" id="UP000790377">
    <property type="component" value="Unassembled WGS sequence"/>
</dbReference>
<name>A0ACB8A1V9_9AGAM</name>
<sequence length="360" mass="39814">MSASGKRKREQGDKLSEKFWQLLDFSTLVSEDEISARFDVVANALLNDFYITIINGSTETEYEILELEFYFQKSGCHEDPFTHGSEEQERSGQWYFHRAPKRAGSQPALTATVTGGYRGGTRKGMDLTLGGPVSSKYFGNGNNSSQSTSAVLRGGALLRSLRRRSDSKVISGPSLLVDEVLRASGTSALNDLVSSKWNGDISALRPTTHERAIRMFLHARPTASSANKSRVFCSPRIGLDLSNPETTTSPTHPRVKYVGKPYRYFTHPHLLTANGRTQTFLGTYLESEHLENESELKKTLCSLTGIKEQTIAKYLSDYRFGYDEGDLSDFVGSVGKGVCASASAYLKMMGTLKRVINEIN</sequence>
<reference evidence="1" key="1">
    <citation type="journal article" date="2021" name="New Phytol.">
        <title>Evolutionary innovations through gain and loss of genes in the ectomycorrhizal Boletales.</title>
        <authorList>
            <person name="Wu G."/>
            <person name="Miyauchi S."/>
            <person name="Morin E."/>
            <person name="Kuo A."/>
            <person name="Drula E."/>
            <person name="Varga T."/>
            <person name="Kohler A."/>
            <person name="Feng B."/>
            <person name="Cao Y."/>
            <person name="Lipzen A."/>
            <person name="Daum C."/>
            <person name="Hundley H."/>
            <person name="Pangilinan J."/>
            <person name="Johnson J."/>
            <person name="Barry K."/>
            <person name="LaButti K."/>
            <person name="Ng V."/>
            <person name="Ahrendt S."/>
            <person name="Min B."/>
            <person name="Choi I.G."/>
            <person name="Park H."/>
            <person name="Plett J.M."/>
            <person name="Magnuson J."/>
            <person name="Spatafora J.W."/>
            <person name="Nagy L.G."/>
            <person name="Henrissat B."/>
            <person name="Grigoriev I.V."/>
            <person name="Yang Z.L."/>
            <person name="Xu J."/>
            <person name="Martin F.M."/>
        </authorList>
    </citation>
    <scope>NUCLEOTIDE SEQUENCE</scope>
    <source>
        <strain evidence="1">ATCC 28755</strain>
    </source>
</reference>
<comment type="caution">
    <text evidence="1">The sequence shown here is derived from an EMBL/GenBank/DDBJ whole genome shotgun (WGS) entry which is preliminary data.</text>
</comment>